<comment type="similarity">
    <text evidence="2">Belongs to the COG1 family.</text>
</comment>
<evidence type="ECO:0000256" key="4">
    <source>
        <dbReference type="ARBA" id="ARBA00022448"/>
    </source>
</evidence>
<organism evidence="8 9">
    <name type="scientific">Clavelina lepadiformis</name>
    <name type="common">Light-bulb sea squirt</name>
    <name type="synonym">Ascidia lepadiformis</name>
    <dbReference type="NCBI Taxonomy" id="159417"/>
    <lineage>
        <taxon>Eukaryota</taxon>
        <taxon>Metazoa</taxon>
        <taxon>Chordata</taxon>
        <taxon>Tunicata</taxon>
        <taxon>Ascidiacea</taxon>
        <taxon>Aplousobranchia</taxon>
        <taxon>Clavelinidae</taxon>
        <taxon>Clavelina</taxon>
    </lineage>
</organism>
<accession>A0ABP0GKZ6</accession>
<evidence type="ECO:0000313" key="9">
    <source>
        <dbReference type="Proteomes" id="UP001642483"/>
    </source>
</evidence>
<dbReference type="Proteomes" id="UP001642483">
    <property type="component" value="Unassembled WGS sequence"/>
</dbReference>
<keyword evidence="4" id="KW-0813">Transport</keyword>
<dbReference type="InterPro" id="IPR033370">
    <property type="entry name" value="COG1"/>
</dbReference>
<evidence type="ECO:0000256" key="3">
    <source>
        <dbReference type="ARBA" id="ARBA00020978"/>
    </source>
</evidence>
<reference evidence="8 9" key="1">
    <citation type="submission" date="2024-02" db="EMBL/GenBank/DDBJ databases">
        <authorList>
            <person name="Daric V."/>
            <person name="Darras S."/>
        </authorList>
    </citation>
    <scope>NUCLEOTIDE SEQUENCE [LARGE SCALE GENOMIC DNA]</scope>
</reference>
<evidence type="ECO:0000256" key="1">
    <source>
        <dbReference type="ARBA" id="ARBA00004395"/>
    </source>
</evidence>
<evidence type="ECO:0000256" key="6">
    <source>
        <dbReference type="ARBA" id="ARBA00023034"/>
    </source>
</evidence>
<gene>
    <name evidence="8" type="ORF">CVLEPA_LOCUS24982</name>
</gene>
<dbReference type="EMBL" id="CAWYQH010000130">
    <property type="protein sequence ID" value="CAK8692260.1"/>
    <property type="molecule type" value="Genomic_DNA"/>
</dbReference>
<evidence type="ECO:0000256" key="7">
    <source>
        <dbReference type="ARBA" id="ARBA00023136"/>
    </source>
</evidence>
<comment type="caution">
    <text evidence="8">The sequence shown here is derived from an EMBL/GenBank/DDBJ whole genome shotgun (WGS) entry which is preliminary data.</text>
</comment>
<name>A0ABP0GKZ6_CLALP</name>
<protein>
    <recommendedName>
        <fullName evidence="3">Conserved oligomeric Golgi complex subunit 1</fullName>
    </recommendedName>
</protein>
<sequence length="999" mass="112745">MDSITQIFIQKNVGEVRELEKKTRQEIEKKKEDLRQMVGERYRDLIEAADTISEMKSCSENVKDSVKHLQQFCSKKSGKHQGGTKKQQKIKNVKKYMEIAAEAKILMEMPEKIWNQVESGHMMKASFLYLQSLRVLKNLSLDGTTSYSPVLLWFPMLGQQAQAVRNIRTAILKKCHSNISDFLLHTDNLADALCSIVLLEEVSITDVFQILLKSRANAVKDIVGGGVTGSRSMAAKARICDSVNVLVQTVFQLHNLFCADGGGLVGKILQGCSSEDVVAKFLDQVESSNLWIKHLPQDIISDLINLDTTSFVIPSEVIQSCSLAWLTKCETDIRDCMEELLCYTSTGKDLANIRSALLEVLKDTRNEQEVPEPDEKWSYQDVETPKKDNSWVNICSQIFNRKLDIWTELLRDIFVEKVNHLVKRTMDELFSKTKNILEKFLEADVDMENVCSFLWREHDDDISSSTAWTPWQNRTENSPEMLGGLSLKAKTVTPSVQNVCRQINETLLDLLTDLNHYASSLSKQNTKNKPYELRFSTDKNPKPTCSEIEHKTIINHLKVASFDFIHTLVGYIKDTREQIKDKMSKDPSSNQMDADQAWALSLICQNFFALCYAFKKCCSLKESSDETHSLRRQLSSTSSTKAKLDSLKDEDNIKWDQVVAEMFQQSQKLMLLWCDTVLQKALKDYRKELLSSAMNGNILQSIALWDSITVEEESESGETIKSLIKIPANTTSHMQRLLCSLTSEVNRVGGYSAGRYILQSLSQGCLNGIYEAFSETHRVLSTADTSLHGQSRVTGDSCAPTQAWALQCLFDLRYAHNLLYRPPSLSLHEDKSPEDENDEDGSVSAAYTFTELVDWLEGFVDPFDLDVFSPHLTRNIQRHVTRTCVLLGLLTVPEKIASSSAQKFSSATKDSHNVMPMAADCGRFSYLPMSGRNVNARSGQRLTSSITRQLPLANALRDLTHTVNENEKESQQNRLTSSLYSKLGALSSSWLSMSSSYSE</sequence>
<evidence type="ECO:0000256" key="2">
    <source>
        <dbReference type="ARBA" id="ARBA00006653"/>
    </source>
</evidence>
<comment type="subcellular location">
    <subcellularLocation>
        <location evidence="1">Golgi apparatus membrane</location>
        <topology evidence="1">Peripheral membrane protein</topology>
    </subcellularLocation>
</comment>
<keyword evidence="5" id="KW-0653">Protein transport</keyword>
<evidence type="ECO:0000313" key="8">
    <source>
        <dbReference type="EMBL" id="CAK8692260.1"/>
    </source>
</evidence>
<dbReference type="Pfam" id="PF08700">
    <property type="entry name" value="VPS51_Exo84_N"/>
    <property type="match status" value="1"/>
</dbReference>
<keyword evidence="9" id="KW-1185">Reference proteome</keyword>
<proteinExistence type="inferred from homology"/>
<dbReference type="PANTHER" id="PTHR31658">
    <property type="entry name" value="CONSERVED OLIGOMERIC GOLGI COMPLEX SUBUNIT 1"/>
    <property type="match status" value="1"/>
</dbReference>
<keyword evidence="7" id="KW-0472">Membrane</keyword>
<keyword evidence="6" id="KW-0333">Golgi apparatus</keyword>
<dbReference type="PANTHER" id="PTHR31658:SF0">
    <property type="entry name" value="CONSERVED OLIGOMERIC GOLGI COMPLEX SUBUNIT 1"/>
    <property type="match status" value="1"/>
</dbReference>
<evidence type="ECO:0000256" key="5">
    <source>
        <dbReference type="ARBA" id="ARBA00022927"/>
    </source>
</evidence>